<dbReference type="AlphaFoldDB" id="A0A223KMD2"/>
<protein>
    <submittedName>
        <fullName evidence="2">Uncharacterized protein</fullName>
    </submittedName>
</protein>
<gene>
    <name evidence="2" type="ORF">BC6307_04840</name>
</gene>
<keyword evidence="3" id="KW-1185">Reference proteome</keyword>
<dbReference type="EMBL" id="CP018866">
    <property type="protein sequence ID" value="AST90655.1"/>
    <property type="molecule type" value="Genomic_DNA"/>
</dbReference>
<name>A0A223KMD2_9BACI</name>
<sequence>MKNSNDPVVLKQHIIHLQSELHRYKQEMVKLKQLSEIEKLQQLLEELTRLKDEIKEKETKINVLQDDLHKVESVKEKAIIEINTEKHALQTENQELKQVLKDYTERIDNLKQLVSIKEEAIIDLGEENHVLQTEKERLVKDYNERIDILLKEKSSLLKEHESKKEEKVEVNKNNEWFYQNVSNINRKNKR</sequence>
<evidence type="ECO:0000313" key="2">
    <source>
        <dbReference type="EMBL" id="AST90655.1"/>
    </source>
</evidence>
<evidence type="ECO:0000256" key="1">
    <source>
        <dbReference type="SAM" id="Coils"/>
    </source>
</evidence>
<dbReference type="STRING" id="1314751.GCA_001591425_01716"/>
<dbReference type="RefSeq" id="WP_066414703.1">
    <property type="nucleotide sequence ID" value="NZ_CP018866.1"/>
</dbReference>
<organism evidence="2 3">
    <name type="scientific">Sutcliffiella cohnii</name>
    <dbReference type="NCBI Taxonomy" id="33932"/>
    <lineage>
        <taxon>Bacteria</taxon>
        <taxon>Bacillati</taxon>
        <taxon>Bacillota</taxon>
        <taxon>Bacilli</taxon>
        <taxon>Bacillales</taxon>
        <taxon>Bacillaceae</taxon>
        <taxon>Sutcliffiella</taxon>
    </lineage>
</organism>
<reference evidence="2 3" key="1">
    <citation type="submission" date="2016-12" db="EMBL/GenBank/DDBJ databases">
        <title>The whole genome sequencing and assembly of Bacillus cohnii DSM 6307T strain.</title>
        <authorList>
            <person name="Lee Y.-J."/>
            <person name="Yi H."/>
            <person name="Bahn Y.-S."/>
            <person name="Kim J.F."/>
            <person name="Lee D.-W."/>
        </authorList>
    </citation>
    <scope>NUCLEOTIDE SEQUENCE [LARGE SCALE GENOMIC DNA]</scope>
    <source>
        <strain evidence="2 3">DSM 6307</strain>
    </source>
</reference>
<proteinExistence type="predicted"/>
<dbReference type="Proteomes" id="UP000215224">
    <property type="component" value="Chromosome"/>
</dbReference>
<dbReference type="Gene3D" id="1.10.287.1490">
    <property type="match status" value="1"/>
</dbReference>
<keyword evidence="1" id="KW-0175">Coiled coil</keyword>
<feature type="coiled-coil region" evidence="1">
    <location>
        <begin position="14"/>
        <end position="166"/>
    </location>
</feature>
<evidence type="ECO:0000313" key="3">
    <source>
        <dbReference type="Proteomes" id="UP000215224"/>
    </source>
</evidence>
<accession>A0A223KMD2</accession>
<dbReference type="KEGG" id="bcoh:BC6307_04840"/>